<proteinExistence type="predicted"/>
<dbReference type="Proteomes" id="UP000075243">
    <property type="component" value="Chromosome 8"/>
</dbReference>
<protein>
    <submittedName>
        <fullName evidence="1">Uncharacterized protein</fullName>
    </submittedName>
</protein>
<dbReference type="AlphaFoldDB" id="A0A151T5J7"/>
<feature type="non-terminal residue" evidence="1">
    <location>
        <position position="1"/>
    </location>
</feature>
<keyword evidence="2" id="KW-1185">Reference proteome</keyword>
<sequence>LQYVDDTIILGETTICNVLVIESILRCFELILGPKISFVKSKFRVIVWIDILLRDLLSY</sequence>
<dbReference type="EMBL" id="CM003610">
    <property type="protein sequence ID" value="KYP62301.1"/>
    <property type="molecule type" value="Genomic_DNA"/>
</dbReference>
<gene>
    <name evidence="1" type="ORF">KK1_016828</name>
</gene>
<evidence type="ECO:0000313" key="1">
    <source>
        <dbReference type="EMBL" id="KYP62301.1"/>
    </source>
</evidence>
<evidence type="ECO:0000313" key="2">
    <source>
        <dbReference type="Proteomes" id="UP000075243"/>
    </source>
</evidence>
<name>A0A151T5J7_CAJCA</name>
<accession>A0A151T5J7</accession>
<organism evidence="1 2">
    <name type="scientific">Cajanus cajan</name>
    <name type="common">Pigeon pea</name>
    <name type="synonym">Cajanus indicus</name>
    <dbReference type="NCBI Taxonomy" id="3821"/>
    <lineage>
        <taxon>Eukaryota</taxon>
        <taxon>Viridiplantae</taxon>
        <taxon>Streptophyta</taxon>
        <taxon>Embryophyta</taxon>
        <taxon>Tracheophyta</taxon>
        <taxon>Spermatophyta</taxon>
        <taxon>Magnoliopsida</taxon>
        <taxon>eudicotyledons</taxon>
        <taxon>Gunneridae</taxon>
        <taxon>Pentapetalae</taxon>
        <taxon>rosids</taxon>
        <taxon>fabids</taxon>
        <taxon>Fabales</taxon>
        <taxon>Fabaceae</taxon>
        <taxon>Papilionoideae</taxon>
        <taxon>50 kb inversion clade</taxon>
        <taxon>NPAAA clade</taxon>
        <taxon>indigoferoid/millettioid clade</taxon>
        <taxon>Phaseoleae</taxon>
        <taxon>Cajanus</taxon>
    </lineage>
</organism>
<reference evidence="1 2" key="1">
    <citation type="journal article" date="2012" name="Nat. Biotechnol.">
        <title>Draft genome sequence of pigeonpea (Cajanus cajan), an orphan legume crop of resource-poor farmers.</title>
        <authorList>
            <person name="Varshney R.K."/>
            <person name="Chen W."/>
            <person name="Li Y."/>
            <person name="Bharti A.K."/>
            <person name="Saxena R.K."/>
            <person name="Schlueter J.A."/>
            <person name="Donoghue M.T."/>
            <person name="Azam S."/>
            <person name="Fan G."/>
            <person name="Whaley A.M."/>
            <person name="Farmer A.D."/>
            <person name="Sheridan J."/>
            <person name="Iwata A."/>
            <person name="Tuteja R."/>
            <person name="Penmetsa R.V."/>
            <person name="Wu W."/>
            <person name="Upadhyaya H.D."/>
            <person name="Yang S.P."/>
            <person name="Shah T."/>
            <person name="Saxena K.B."/>
            <person name="Michael T."/>
            <person name="McCombie W.R."/>
            <person name="Yang B."/>
            <person name="Zhang G."/>
            <person name="Yang H."/>
            <person name="Wang J."/>
            <person name="Spillane C."/>
            <person name="Cook D.R."/>
            <person name="May G.D."/>
            <person name="Xu X."/>
            <person name="Jackson S.A."/>
        </authorList>
    </citation>
    <scope>NUCLEOTIDE SEQUENCE [LARGE SCALE GENOMIC DNA]</scope>
    <source>
        <strain evidence="2">cv. Asha</strain>
    </source>
</reference>